<feature type="region of interest" description="Disordered" evidence="1">
    <location>
        <begin position="467"/>
        <end position="494"/>
    </location>
</feature>
<feature type="region of interest" description="Disordered" evidence="1">
    <location>
        <begin position="1"/>
        <end position="84"/>
    </location>
</feature>
<reference evidence="2 3" key="1">
    <citation type="submission" date="2024-09" db="EMBL/GenBank/DDBJ databases">
        <title>Chromosome-scale assembly of Riccia sorocarpa.</title>
        <authorList>
            <person name="Paukszto L."/>
        </authorList>
    </citation>
    <scope>NUCLEOTIDE SEQUENCE [LARGE SCALE GENOMIC DNA]</scope>
    <source>
        <strain evidence="2">LP-2024</strain>
        <tissue evidence="2">Aerial parts of the thallus</tissue>
    </source>
</reference>
<protein>
    <submittedName>
        <fullName evidence="2">Uncharacterized protein</fullName>
    </submittedName>
</protein>
<proteinExistence type="predicted"/>
<evidence type="ECO:0000313" key="2">
    <source>
        <dbReference type="EMBL" id="KAL3676571.1"/>
    </source>
</evidence>
<feature type="region of interest" description="Disordered" evidence="1">
    <location>
        <begin position="840"/>
        <end position="882"/>
    </location>
</feature>
<evidence type="ECO:0000256" key="1">
    <source>
        <dbReference type="SAM" id="MobiDB-lite"/>
    </source>
</evidence>
<dbReference type="AlphaFoldDB" id="A0ABD3GF97"/>
<evidence type="ECO:0000313" key="3">
    <source>
        <dbReference type="Proteomes" id="UP001633002"/>
    </source>
</evidence>
<feature type="compositionally biased region" description="Basic residues" evidence="1">
    <location>
        <begin position="962"/>
        <end position="975"/>
    </location>
</feature>
<feature type="compositionally biased region" description="Acidic residues" evidence="1">
    <location>
        <begin position="56"/>
        <end position="80"/>
    </location>
</feature>
<dbReference type="Proteomes" id="UP001633002">
    <property type="component" value="Unassembled WGS sequence"/>
</dbReference>
<dbReference type="EMBL" id="JBJQOH010000008">
    <property type="protein sequence ID" value="KAL3676571.1"/>
    <property type="molecule type" value="Genomic_DNA"/>
</dbReference>
<accession>A0ABD3GF97</accession>
<feature type="region of interest" description="Disordered" evidence="1">
    <location>
        <begin position="925"/>
        <end position="975"/>
    </location>
</feature>
<feature type="compositionally biased region" description="Acidic residues" evidence="1">
    <location>
        <begin position="840"/>
        <end position="852"/>
    </location>
</feature>
<comment type="caution">
    <text evidence="2">The sequence shown here is derived from an EMBL/GenBank/DDBJ whole genome shotgun (WGS) entry which is preliminary data.</text>
</comment>
<feature type="compositionally biased region" description="Basic and acidic residues" evidence="1">
    <location>
        <begin position="35"/>
        <end position="55"/>
    </location>
</feature>
<feature type="compositionally biased region" description="Basic residues" evidence="1">
    <location>
        <begin position="485"/>
        <end position="494"/>
    </location>
</feature>
<keyword evidence="3" id="KW-1185">Reference proteome</keyword>
<name>A0ABD3GF97_9MARC</name>
<sequence>MSRTKQTARKYPSGRPPSPSRGQAPVRREAKKLRNMSDPESSHHDDDDHQQHDEASEQEQQEEEVNNERGENEEDEEEETVQPIDLLRMVKANEIRQHKGPGCIEMAKISYAHISHPEFHVKEDLSLFLKTNDKWVCRGIAAFMEEKSQNKDRMGVYVEVWNEKAIFVYTVLASQYDTSGIKKSLSKKPNLPTAKSLGFWAKDQAHWTDKRCLIELFWDVRLGMVDDHISTSQIVRTGLAVTDTNYSLTAKDIYVRLGRLEEKVKLEKSKRKADGAGLSNLKKARTADVDIVEQFKSIVTQTMGRKSHKEVIALVCCSDETFAAFEKFVKKWELGKIPDVQGNTNLVPNDKGVEQKRDFSQLSVNRFRPVNGLNDEDLRLVWNQLETGNVWVEKPSKYQGTDTIVSLRDFCKALKAKRSLAGRIVKYWQGRYRKVYDTWDELAAEYPFSPNWLDSMIKWVPEKADKEMPADEASSSDLEDDDGNRRKRKSKKKVYVAEPLPSQVVTALHQVYQAKRGEYSPERLEPIEVLHVKDISKYQLTLDEKLDCQLVLLDLTHPFMVTWEKQEFSSFLNIVCDLTVAKHFTIVSVMEFGQTLVDFTSALKEMKDARVSFEYGCYEGPRVHKRSAMSYPCWQLMYVFVSLDAEDYKPVLVDDVTKRPFLIEYEPDSWLYEKDVVEGDDADNIKFRIPRWSFVDMTLPDELATYVHPVSKRGGFCNKMIINFSTEGSSVCDFFSGGIFAREALLNGRDIVYFASSAAELEFIKKYAKALLLHSERVKQWFTRYSSSKGNGSNRILATAGGRQRAYAAGVVVVDEALMGDAIARLGKKEIPQIQFEPEADGEVAEQEADGEVAEKAPAGPPPSPAPDQGTSVQATVSGPPDQLVGNVEIQAVADIEMPQAEAPDSITPAEGNIEGEILVPKKLGAVAQNHKPDDQEAGQHVVPPVGTGSGDKHVKPGGNGKQKKGKRTTKTAKR</sequence>
<gene>
    <name evidence="2" type="ORF">R1sor_026519</name>
</gene>
<organism evidence="2 3">
    <name type="scientific">Riccia sorocarpa</name>
    <dbReference type="NCBI Taxonomy" id="122646"/>
    <lineage>
        <taxon>Eukaryota</taxon>
        <taxon>Viridiplantae</taxon>
        <taxon>Streptophyta</taxon>
        <taxon>Embryophyta</taxon>
        <taxon>Marchantiophyta</taxon>
        <taxon>Marchantiopsida</taxon>
        <taxon>Marchantiidae</taxon>
        <taxon>Marchantiales</taxon>
        <taxon>Ricciaceae</taxon>
        <taxon>Riccia</taxon>
    </lineage>
</organism>